<accession>A0A2U3QAB5</accession>
<evidence type="ECO:0000313" key="1">
    <source>
        <dbReference type="EMBL" id="SPP98354.1"/>
    </source>
</evidence>
<proteinExistence type="predicted"/>
<protein>
    <submittedName>
        <fullName evidence="1">Uncharacterized protein</fullName>
    </submittedName>
</protein>
<name>A0A2U3QAB5_9BRAD</name>
<reference evidence="1 2" key="1">
    <citation type="submission" date="2018-03" db="EMBL/GenBank/DDBJ databases">
        <authorList>
            <person name="Gully D."/>
        </authorList>
    </citation>
    <scope>NUCLEOTIDE SEQUENCE [LARGE SCALE GENOMIC DNA]</scope>
    <source>
        <strain evidence="1">ORS3257</strain>
    </source>
</reference>
<organism evidence="1 2">
    <name type="scientific">Bradyrhizobium vignae</name>
    <dbReference type="NCBI Taxonomy" id="1549949"/>
    <lineage>
        <taxon>Bacteria</taxon>
        <taxon>Pseudomonadati</taxon>
        <taxon>Pseudomonadota</taxon>
        <taxon>Alphaproteobacteria</taxon>
        <taxon>Hyphomicrobiales</taxon>
        <taxon>Nitrobacteraceae</taxon>
        <taxon>Bradyrhizobium</taxon>
    </lineage>
</organism>
<dbReference type="Proteomes" id="UP000246085">
    <property type="component" value="Chromosome BRAD3257"/>
</dbReference>
<evidence type="ECO:0000313" key="2">
    <source>
        <dbReference type="Proteomes" id="UP000246085"/>
    </source>
</evidence>
<dbReference type="AlphaFoldDB" id="A0A2U3QAB5"/>
<dbReference type="KEGG" id="bvz:BRAD3257_7692"/>
<sequence length="119" mass="12900">MPKSHAPYYLTTSAVMRRPNIARAYQKGDVGCEQSGAGVAIVVGRTAMRVNLRSLIWQLASFKKRSSCPWAGTESPAKNSLRVVFAAGMPFAERSGNERGWMKAVTSFALYTNTGAQGL</sequence>
<dbReference type="EMBL" id="LS398110">
    <property type="protein sequence ID" value="SPP98354.1"/>
    <property type="molecule type" value="Genomic_DNA"/>
</dbReference>
<gene>
    <name evidence="1" type="ORF">BRAD3257_7692</name>
</gene>